<comment type="caution">
    <text evidence="7">The sequence shown here is derived from an EMBL/GenBank/DDBJ whole genome shotgun (WGS) entry which is preliminary data.</text>
</comment>
<feature type="active site" description="Charge relay system" evidence="5">
    <location>
        <position position="495"/>
    </location>
</feature>
<dbReference type="PRINTS" id="PR00723">
    <property type="entry name" value="SUBTILISIN"/>
</dbReference>
<dbReference type="CDD" id="cd04842">
    <property type="entry name" value="Peptidases_S8_Kp43_protease"/>
    <property type="match status" value="1"/>
</dbReference>
<evidence type="ECO:0000313" key="7">
    <source>
        <dbReference type="EMBL" id="KAK1757133.1"/>
    </source>
</evidence>
<evidence type="ECO:0000256" key="2">
    <source>
        <dbReference type="ARBA" id="ARBA00022670"/>
    </source>
</evidence>
<keyword evidence="4 5" id="KW-0720">Serine protease</keyword>
<feature type="active site" description="Charge relay system" evidence="5">
    <location>
        <position position="226"/>
    </location>
</feature>
<keyword evidence="8" id="KW-1185">Reference proteome</keyword>
<dbReference type="Proteomes" id="UP001239445">
    <property type="component" value="Unassembled WGS sequence"/>
</dbReference>
<dbReference type="AlphaFoldDB" id="A0AAJ0BF43"/>
<dbReference type="EMBL" id="MU839831">
    <property type="protein sequence ID" value="KAK1757133.1"/>
    <property type="molecule type" value="Genomic_DNA"/>
</dbReference>
<feature type="active site" description="Charge relay system" evidence="5">
    <location>
        <position position="263"/>
    </location>
</feature>
<dbReference type="InterPro" id="IPR036852">
    <property type="entry name" value="Peptidase_S8/S53_dom_sf"/>
</dbReference>
<comment type="similarity">
    <text evidence="1 5">Belongs to the peptidase S8 family.</text>
</comment>
<evidence type="ECO:0000259" key="6">
    <source>
        <dbReference type="Pfam" id="PF00082"/>
    </source>
</evidence>
<dbReference type="InterPro" id="IPR008979">
    <property type="entry name" value="Galactose-bd-like_sf"/>
</dbReference>
<dbReference type="GO" id="GO:0004252">
    <property type="term" value="F:serine-type endopeptidase activity"/>
    <property type="evidence" value="ECO:0007669"/>
    <property type="project" value="UniProtKB-UniRule"/>
</dbReference>
<gene>
    <name evidence="7" type="ORF">QBC47DRAFT_320606</name>
</gene>
<evidence type="ECO:0000256" key="5">
    <source>
        <dbReference type="PROSITE-ProRule" id="PRU01240"/>
    </source>
</evidence>
<evidence type="ECO:0000256" key="1">
    <source>
        <dbReference type="ARBA" id="ARBA00011073"/>
    </source>
</evidence>
<sequence length="676" mass="71821">MAPITINGNTLDPVKHASVLRALGLEAVDASESDYVLIQCDARLSPEEKAQLADLGLVLHGYVSENTYLYGYKESDLDKIRSLPFVQWAGIYLKQFKISPDLKTAARETPSQILPGLAGPPYSRARNAVDIVFHEGVDPTSDQLRRDIAAAARVDAKTIEISRNKVRLTVEDRCLDPLASIDAIRVIQKVYPLQLHNNVARSILNADVMVNGTPYRGEGEIVAVADTGFDNGSTSATHPAFTGRVVKLYDLGRPGKADDPDGHGTHVCGSVLGDGTLASGGGTIQGTAPGARLVVQSLLGPSGDLSGIPSDLHQLFGPPYQNEKARVHTNSFGVDLGWLGSQRPYDNRSNDIDDFVWNNPDMVICFSAGNDGRDGNSDGIVDLGQVSSYAAAKNCITVGASESLRPKVEPRIATYGDLNPFEFRVAPLDGDLMADNPEGMAAFSSRGPTAEGRFKPDVVAPGTSILSAHSRSAPPSNRDFGTSPDPDWLFDSGTSMATPLVAGCAAVLRETLVKNGVAEPSAALVKALIINGAVGLSGQYRPPEVGQSPNNNDGFGRVNLANSVIVPSGGGDDPGGFGQGGPLDQGGKDVIEITLVWPDPPEINGMLQNDLDLIVIAADGSERHGNMGTAVGFDTVNNVEQVFWTNMPIGKAQIVIRATHITKFPQPYAYAWRISW</sequence>
<dbReference type="PROSITE" id="PS00138">
    <property type="entry name" value="SUBTILASE_SER"/>
    <property type="match status" value="1"/>
</dbReference>
<reference evidence="7" key="1">
    <citation type="submission" date="2023-06" db="EMBL/GenBank/DDBJ databases">
        <title>Genome-scale phylogeny and comparative genomics of the fungal order Sordariales.</title>
        <authorList>
            <consortium name="Lawrence Berkeley National Laboratory"/>
            <person name="Hensen N."/>
            <person name="Bonometti L."/>
            <person name="Westerberg I."/>
            <person name="Brannstrom I.O."/>
            <person name="Guillou S."/>
            <person name="Cros-Aarteil S."/>
            <person name="Calhoun S."/>
            <person name="Haridas S."/>
            <person name="Kuo A."/>
            <person name="Mondo S."/>
            <person name="Pangilinan J."/>
            <person name="Riley R."/>
            <person name="Labutti K."/>
            <person name="Andreopoulos B."/>
            <person name="Lipzen A."/>
            <person name="Chen C."/>
            <person name="Yanf M."/>
            <person name="Daum C."/>
            <person name="Ng V."/>
            <person name="Clum A."/>
            <person name="Steindorff A."/>
            <person name="Ohm R."/>
            <person name="Martin F."/>
            <person name="Silar P."/>
            <person name="Natvig D."/>
            <person name="Lalanne C."/>
            <person name="Gautier V."/>
            <person name="Ament-Velasquez S.L."/>
            <person name="Kruys A."/>
            <person name="Hutchinson M.I."/>
            <person name="Powell A.J."/>
            <person name="Barry K."/>
            <person name="Miller A.N."/>
            <person name="Grigoriev I.V."/>
            <person name="Debuchy R."/>
            <person name="Gladieux P."/>
            <person name="Thoren M.H."/>
            <person name="Johannesson H."/>
        </authorList>
    </citation>
    <scope>NUCLEOTIDE SEQUENCE</scope>
    <source>
        <strain evidence="7">PSN4</strain>
    </source>
</reference>
<dbReference type="SUPFAM" id="SSF49785">
    <property type="entry name" value="Galactose-binding domain-like"/>
    <property type="match status" value="1"/>
</dbReference>
<dbReference type="InterPro" id="IPR051048">
    <property type="entry name" value="Peptidase_S8/S53_subtilisin"/>
</dbReference>
<dbReference type="Gene3D" id="3.40.50.200">
    <property type="entry name" value="Peptidase S8/S53 domain"/>
    <property type="match status" value="1"/>
</dbReference>
<evidence type="ECO:0000256" key="3">
    <source>
        <dbReference type="ARBA" id="ARBA00022801"/>
    </source>
</evidence>
<dbReference type="Gene3D" id="2.60.120.380">
    <property type="match status" value="1"/>
</dbReference>
<organism evidence="7 8">
    <name type="scientific">Echria macrotheca</name>
    <dbReference type="NCBI Taxonomy" id="438768"/>
    <lineage>
        <taxon>Eukaryota</taxon>
        <taxon>Fungi</taxon>
        <taxon>Dikarya</taxon>
        <taxon>Ascomycota</taxon>
        <taxon>Pezizomycotina</taxon>
        <taxon>Sordariomycetes</taxon>
        <taxon>Sordariomycetidae</taxon>
        <taxon>Sordariales</taxon>
        <taxon>Schizotheciaceae</taxon>
        <taxon>Echria</taxon>
    </lineage>
</organism>
<dbReference type="PROSITE" id="PS51892">
    <property type="entry name" value="SUBTILASE"/>
    <property type="match status" value="1"/>
</dbReference>
<keyword evidence="3 5" id="KW-0378">Hydrolase</keyword>
<dbReference type="InterPro" id="IPR022398">
    <property type="entry name" value="Peptidase_S8_His-AS"/>
</dbReference>
<accession>A0AAJ0BF43</accession>
<dbReference type="SUPFAM" id="SSF52743">
    <property type="entry name" value="Subtilisin-like"/>
    <property type="match status" value="1"/>
</dbReference>
<dbReference type="InterPro" id="IPR034058">
    <property type="entry name" value="TagA/B/C/D_pept_dom"/>
</dbReference>
<proteinExistence type="inferred from homology"/>
<protein>
    <submittedName>
        <fullName evidence="7">Peptidase S8/S53 domain-containing protein</fullName>
    </submittedName>
</protein>
<keyword evidence="2 5" id="KW-0645">Protease</keyword>
<evidence type="ECO:0000256" key="4">
    <source>
        <dbReference type="ARBA" id="ARBA00022825"/>
    </source>
</evidence>
<dbReference type="InterPro" id="IPR000209">
    <property type="entry name" value="Peptidase_S8/S53_dom"/>
</dbReference>
<name>A0AAJ0BF43_9PEZI</name>
<dbReference type="Pfam" id="PF00082">
    <property type="entry name" value="Peptidase_S8"/>
    <property type="match status" value="1"/>
</dbReference>
<dbReference type="InterPro" id="IPR023828">
    <property type="entry name" value="Peptidase_S8_Ser-AS"/>
</dbReference>
<dbReference type="GO" id="GO:0006508">
    <property type="term" value="P:proteolysis"/>
    <property type="evidence" value="ECO:0007669"/>
    <property type="project" value="UniProtKB-KW"/>
</dbReference>
<dbReference type="PANTHER" id="PTHR43399:SF4">
    <property type="entry name" value="CELL WALL-ASSOCIATED PROTEASE"/>
    <property type="match status" value="1"/>
</dbReference>
<dbReference type="PROSITE" id="PS00137">
    <property type="entry name" value="SUBTILASE_HIS"/>
    <property type="match status" value="1"/>
</dbReference>
<dbReference type="PANTHER" id="PTHR43399">
    <property type="entry name" value="SUBTILISIN-RELATED"/>
    <property type="match status" value="1"/>
</dbReference>
<dbReference type="InterPro" id="IPR015500">
    <property type="entry name" value="Peptidase_S8_subtilisin-rel"/>
</dbReference>
<feature type="domain" description="Peptidase S8/S53" evidence="6">
    <location>
        <begin position="217"/>
        <end position="556"/>
    </location>
</feature>
<evidence type="ECO:0000313" key="8">
    <source>
        <dbReference type="Proteomes" id="UP001239445"/>
    </source>
</evidence>